<dbReference type="Gene3D" id="1.10.3720.10">
    <property type="entry name" value="MetI-like"/>
    <property type="match status" value="1"/>
</dbReference>
<feature type="domain" description="ABC transmembrane type-1" evidence="7">
    <location>
        <begin position="31"/>
        <end position="217"/>
    </location>
</feature>
<reference evidence="9" key="1">
    <citation type="submission" date="2019-02" db="EMBL/GenBank/DDBJ databases">
        <title>Glaciihabitans arcticus sp. nov., a psychrotolerant bacterium isolated from polar soil.</title>
        <authorList>
            <person name="Dahal R.H."/>
        </authorList>
    </citation>
    <scope>NUCLEOTIDE SEQUENCE [LARGE SCALE GENOMIC DNA]</scope>
    <source>
        <strain evidence="9">RP-3-7</strain>
    </source>
</reference>
<dbReference type="InterPro" id="IPR051204">
    <property type="entry name" value="ABC_transp_perm/SBD"/>
</dbReference>
<evidence type="ECO:0000313" key="8">
    <source>
        <dbReference type="EMBL" id="TBN57554.1"/>
    </source>
</evidence>
<dbReference type="PROSITE" id="PS50928">
    <property type="entry name" value="ABC_TM1"/>
    <property type="match status" value="1"/>
</dbReference>
<protein>
    <submittedName>
        <fullName evidence="8">ABC transporter permease</fullName>
    </submittedName>
</protein>
<comment type="similarity">
    <text evidence="6">Belongs to the binding-protein-dependent transport system permease family.</text>
</comment>
<evidence type="ECO:0000256" key="5">
    <source>
        <dbReference type="ARBA" id="ARBA00023136"/>
    </source>
</evidence>
<feature type="transmembrane region" description="Helical" evidence="6">
    <location>
        <begin position="35"/>
        <end position="56"/>
    </location>
</feature>
<keyword evidence="2 6" id="KW-0813">Transport</keyword>
<keyword evidence="3 6" id="KW-0812">Transmembrane</keyword>
<accession>A0A4Q9GTP8</accession>
<dbReference type="RefSeq" id="WP_130981665.1">
    <property type="nucleotide sequence ID" value="NZ_SISG01000001.1"/>
</dbReference>
<dbReference type="Proteomes" id="UP000294194">
    <property type="component" value="Unassembled WGS sequence"/>
</dbReference>
<dbReference type="PANTHER" id="PTHR30177:SF33">
    <property type="entry name" value="POSSIBLE OSMOPROTECTANT (GLYCINE BETAINE_CARNITINE_CHOLINE_L-PROLINE) TRANSPORT INTEGRAL MEMBRANE PROTEIN ABC TRANSPORTER PROZ"/>
    <property type="match status" value="1"/>
</dbReference>
<gene>
    <name evidence="8" type="ORF">EYE40_09220</name>
</gene>
<feature type="transmembrane region" description="Helical" evidence="6">
    <location>
        <begin position="65"/>
        <end position="89"/>
    </location>
</feature>
<dbReference type="AlphaFoldDB" id="A0A4Q9GTP8"/>
<dbReference type="GO" id="GO:0055085">
    <property type="term" value="P:transmembrane transport"/>
    <property type="evidence" value="ECO:0007669"/>
    <property type="project" value="InterPro"/>
</dbReference>
<dbReference type="SUPFAM" id="SSF161098">
    <property type="entry name" value="MetI-like"/>
    <property type="match status" value="1"/>
</dbReference>
<name>A0A4Q9GTP8_9MICO</name>
<dbReference type="CDD" id="cd06261">
    <property type="entry name" value="TM_PBP2"/>
    <property type="match status" value="1"/>
</dbReference>
<feature type="transmembrane region" description="Helical" evidence="6">
    <location>
        <begin position="165"/>
        <end position="187"/>
    </location>
</feature>
<organism evidence="8 9">
    <name type="scientific">Glaciihabitans arcticus</name>
    <dbReference type="NCBI Taxonomy" id="2668039"/>
    <lineage>
        <taxon>Bacteria</taxon>
        <taxon>Bacillati</taxon>
        <taxon>Actinomycetota</taxon>
        <taxon>Actinomycetes</taxon>
        <taxon>Micrococcales</taxon>
        <taxon>Microbacteriaceae</taxon>
        <taxon>Glaciihabitans</taxon>
    </lineage>
</organism>
<dbReference type="InterPro" id="IPR000515">
    <property type="entry name" value="MetI-like"/>
</dbReference>
<dbReference type="EMBL" id="SISG01000001">
    <property type="protein sequence ID" value="TBN57554.1"/>
    <property type="molecule type" value="Genomic_DNA"/>
</dbReference>
<evidence type="ECO:0000313" key="9">
    <source>
        <dbReference type="Proteomes" id="UP000294194"/>
    </source>
</evidence>
<evidence type="ECO:0000259" key="7">
    <source>
        <dbReference type="PROSITE" id="PS50928"/>
    </source>
</evidence>
<dbReference type="Pfam" id="PF00528">
    <property type="entry name" value="BPD_transp_1"/>
    <property type="match status" value="1"/>
</dbReference>
<keyword evidence="4 6" id="KW-1133">Transmembrane helix</keyword>
<dbReference type="InterPro" id="IPR035906">
    <property type="entry name" value="MetI-like_sf"/>
</dbReference>
<feature type="transmembrane region" description="Helical" evidence="6">
    <location>
        <begin position="199"/>
        <end position="220"/>
    </location>
</feature>
<keyword evidence="9" id="KW-1185">Reference proteome</keyword>
<comment type="caution">
    <text evidence="8">The sequence shown here is derived from an EMBL/GenBank/DDBJ whole genome shotgun (WGS) entry which is preliminary data.</text>
</comment>
<evidence type="ECO:0000256" key="2">
    <source>
        <dbReference type="ARBA" id="ARBA00022448"/>
    </source>
</evidence>
<evidence type="ECO:0000256" key="4">
    <source>
        <dbReference type="ARBA" id="ARBA00022989"/>
    </source>
</evidence>
<evidence type="ECO:0000256" key="1">
    <source>
        <dbReference type="ARBA" id="ARBA00004141"/>
    </source>
</evidence>
<keyword evidence="5 6" id="KW-0472">Membrane</keyword>
<evidence type="ECO:0000256" key="6">
    <source>
        <dbReference type="RuleBase" id="RU363032"/>
    </source>
</evidence>
<evidence type="ECO:0000256" key="3">
    <source>
        <dbReference type="ARBA" id="ARBA00022692"/>
    </source>
</evidence>
<sequence length="260" mass="27014">MQFFLDAIAWLFNPANYIPGTQSPLPIQDRIGEHLLYTALSVLGAAIIALPLGFFIGHTGRGRQFVIAFTGGMRAVPTLGLLMALFLIVGSTVPFTQAAFVASIIAFVILAIPSILAGAYAGIESVSPAAVDAARAIGMTELQILFRVEIPLSLPLIIGGIRASVLQVIATAVVASYISLGGIGAIISSGIGLNDNNRILGGAILVTVLALVIDGLFALLQRFTRTRGLDPAPIDLRAQPVGLVAVTGVPVDEGKNNVHS</sequence>
<dbReference type="GO" id="GO:0031460">
    <property type="term" value="P:glycine betaine transport"/>
    <property type="evidence" value="ECO:0007669"/>
    <property type="project" value="TreeGrafter"/>
</dbReference>
<proteinExistence type="inferred from homology"/>
<comment type="subcellular location">
    <subcellularLocation>
        <location evidence="6">Cell membrane</location>
        <topology evidence="6">Multi-pass membrane protein</topology>
    </subcellularLocation>
    <subcellularLocation>
        <location evidence="1">Membrane</location>
        <topology evidence="1">Multi-pass membrane protein</topology>
    </subcellularLocation>
</comment>
<feature type="transmembrane region" description="Helical" evidence="6">
    <location>
        <begin position="95"/>
        <end position="117"/>
    </location>
</feature>
<dbReference type="GO" id="GO:0005886">
    <property type="term" value="C:plasma membrane"/>
    <property type="evidence" value="ECO:0007669"/>
    <property type="project" value="UniProtKB-SubCell"/>
</dbReference>
<dbReference type="PANTHER" id="PTHR30177">
    <property type="entry name" value="GLYCINE BETAINE/L-PROLINE TRANSPORT SYSTEM PERMEASE PROTEIN PROW"/>
    <property type="match status" value="1"/>
</dbReference>